<evidence type="ECO:0000256" key="4">
    <source>
        <dbReference type="ARBA" id="ARBA00023163"/>
    </source>
</evidence>
<evidence type="ECO:0000259" key="5">
    <source>
        <dbReference type="PROSITE" id="PS50931"/>
    </source>
</evidence>
<dbReference type="Gene3D" id="1.10.10.10">
    <property type="entry name" value="Winged helix-like DNA-binding domain superfamily/Winged helix DNA-binding domain"/>
    <property type="match status" value="1"/>
</dbReference>
<dbReference type="Proteomes" id="UP001549055">
    <property type="component" value="Unassembled WGS sequence"/>
</dbReference>
<dbReference type="Pfam" id="PF03466">
    <property type="entry name" value="LysR_substrate"/>
    <property type="match status" value="1"/>
</dbReference>
<sequence length="301" mass="34058">MNLQHLRYFLTLADLEHYTDAARQLHITQPTLSHAIMMLEEELTVSLFSKQGRNIVLTKAGREFYTTVQSSLAILDNGVQQLQRNNGSRTTLNLTLLRVLGRKAVPNLVRRFLDQYPTAYINFDFHNDSGMSGDLINGVVTNKYDVAFCSKLDHYPTISYLPVFAQDLVVIVPKNHPLAHQESITLEDTLPFPQVWFSKRSGIRPIIEQIYEKANSKPQVAFEVSEDETVAGLVAQGFGLAIIPKFDFLDSLDDIAIIEVEALKKARIYYAAYRNDVLPTPELSLFLGFLRTSSPELPDIR</sequence>
<dbReference type="PANTHER" id="PTHR30126">
    <property type="entry name" value="HTH-TYPE TRANSCRIPTIONAL REGULATOR"/>
    <property type="match status" value="1"/>
</dbReference>
<dbReference type="RefSeq" id="WP_354280063.1">
    <property type="nucleotide sequence ID" value="NZ_JBEPMK010000002.1"/>
</dbReference>
<feature type="domain" description="HTH lysR-type" evidence="5">
    <location>
        <begin position="1"/>
        <end position="58"/>
    </location>
</feature>
<proteinExistence type="inferred from homology"/>
<dbReference type="InterPro" id="IPR036390">
    <property type="entry name" value="WH_DNA-bd_sf"/>
</dbReference>
<keyword evidence="3 6" id="KW-0238">DNA-binding</keyword>
<evidence type="ECO:0000313" key="6">
    <source>
        <dbReference type="EMBL" id="MET3643907.1"/>
    </source>
</evidence>
<evidence type="ECO:0000256" key="2">
    <source>
        <dbReference type="ARBA" id="ARBA00023015"/>
    </source>
</evidence>
<dbReference type="Gene3D" id="3.40.190.290">
    <property type="match status" value="1"/>
</dbReference>
<evidence type="ECO:0000256" key="1">
    <source>
        <dbReference type="ARBA" id="ARBA00009437"/>
    </source>
</evidence>
<dbReference type="PRINTS" id="PR00039">
    <property type="entry name" value="HTHLYSR"/>
</dbReference>
<evidence type="ECO:0000256" key="3">
    <source>
        <dbReference type="ARBA" id="ARBA00023125"/>
    </source>
</evidence>
<keyword evidence="4" id="KW-0804">Transcription</keyword>
<dbReference type="InterPro" id="IPR036388">
    <property type="entry name" value="WH-like_DNA-bd_sf"/>
</dbReference>
<keyword evidence="7" id="KW-1185">Reference proteome</keyword>
<comment type="similarity">
    <text evidence="1">Belongs to the LysR transcriptional regulatory family.</text>
</comment>
<dbReference type="SUPFAM" id="SSF46785">
    <property type="entry name" value="Winged helix' DNA-binding domain"/>
    <property type="match status" value="1"/>
</dbReference>
<gene>
    <name evidence="6" type="ORF">ABID27_000529</name>
</gene>
<dbReference type="SUPFAM" id="SSF53850">
    <property type="entry name" value="Periplasmic binding protein-like II"/>
    <property type="match status" value="1"/>
</dbReference>
<comment type="caution">
    <text evidence="6">The sequence shown here is derived from an EMBL/GenBank/DDBJ whole genome shotgun (WGS) entry which is preliminary data.</text>
</comment>
<evidence type="ECO:0000313" key="7">
    <source>
        <dbReference type="Proteomes" id="UP001549055"/>
    </source>
</evidence>
<accession>A0ABV2JJ22</accession>
<dbReference type="GO" id="GO:0003677">
    <property type="term" value="F:DNA binding"/>
    <property type="evidence" value="ECO:0007669"/>
    <property type="project" value="UniProtKB-KW"/>
</dbReference>
<dbReference type="InterPro" id="IPR000847">
    <property type="entry name" value="LysR_HTH_N"/>
</dbReference>
<dbReference type="InterPro" id="IPR005119">
    <property type="entry name" value="LysR_subst-bd"/>
</dbReference>
<dbReference type="EMBL" id="JBEPMK010000002">
    <property type="protein sequence ID" value="MET3643907.1"/>
    <property type="molecule type" value="Genomic_DNA"/>
</dbReference>
<dbReference type="Pfam" id="PF00126">
    <property type="entry name" value="HTH_1"/>
    <property type="match status" value="1"/>
</dbReference>
<protein>
    <submittedName>
        <fullName evidence="6">DNA-binding transcriptional LysR family regulator</fullName>
    </submittedName>
</protein>
<organism evidence="6 7">
    <name type="scientific">Streptococcus gallinaceus</name>
    <dbReference type="NCBI Taxonomy" id="165758"/>
    <lineage>
        <taxon>Bacteria</taxon>
        <taxon>Bacillati</taxon>
        <taxon>Bacillota</taxon>
        <taxon>Bacilli</taxon>
        <taxon>Lactobacillales</taxon>
        <taxon>Streptococcaceae</taxon>
        <taxon>Streptococcus</taxon>
    </lineage>
</organism>
<dbReference type="PANTHER" id="PTHR30126:SF39">
    <property type="entry name" value="HTH-TYPE TRANSCRIPTIONAL REGULATOR CYSL"/>
    <property type="match status" value="1"/>
</dbReference>
<name>A0ABV2JJ22_9STRE</name>
<reference evidence="6 7" key="1">
    <citation type="submission" date="2024-06" db="EMBL/GenBank/DDBJ databases">
        <title>Genomic Encyclopedia of Type Strains, Phase IV (KMG-IV): sequencing the most valuable type-strain genomes for metagenomic binning, comparative biology and taxonomic classification.</title>
        <authorList>
            <person name="Goeker M."/>
        </authorList>
    </citation>
    <scope>NUCLEOTIDE SEQUENCE [LARGE SCALE GENOMIC DNA]</scope>
    <source>
        <strain evidence="6 7">DSM 15349</strain>
    </source>
</reference>
<dbReference type="PROSITE" id="PS50931">
    <property type="entry name" value="HTH_LYSR"/>
    <property type="match status" value="1"/>
</dbReference>
<keyword evidence="2" id="KW-0805">Transcription regulation</keyword>